<evidence type="ECO:0000256" key="2">
    <source>
        <dbReference type="PROSITE-ProRule" id="PRU00358"/>
    </source>
</evidence>
<dbReference type="InterPro" id="IPR003105">
    <property type="entry name" value="SRA_YDG"/>
</dbReference>
<keyword evidence="1 2" id="KW-0539">Nucleus</keyword>
<evidence type="ECO:0000313" key="5">
    <source>
        <dbReference type="Proteomes" id="UP001141806"/>
    </source>
</evidence>
<accession>A0A9Q0L1I0</accession>
<name>A0A9Q0L1I0_9MAGN</name>
<reference evidence="4" key="1">
    <citation type="journal article" date="2023" name="Plant J.">
        <title>The genome of the king protea, Protea cynaroides.</title>
        <authorList>
            <person name="Chang J."/>
            <person name="Duong T.A."/>
            <person name="Schoeman C."/>
            <person name="Ma X."/>
            <person name="Roodt D."/>
            <person name="Barker N."/>
            <person name="Li Z."/>
            <person name="Van de Peer Y."/>
            <person name="Mizrachi E."/>
        </authorList>
    </citation>
    <scope>NUCLEOTIDE SEQUENCE</scope>
    <source>
        <tissue evidence="4">Young leaves</tissue>
    </source>
</reference>
<dbReference type="Proteomes" id="UP001141806">
    <property type="component" value="Unassembled WGS sequence"/>
</dbReference>
<comment type="caution">
    <text evidence="4">The sequence shown here is derived from an EMBL/GenBank/DDBJ whole genome shotgun (WGS) entry which is preliminary data.</text>
</comment>
<protein>
    <recommendedName>
        <fullName evidence="3">YDG domain-containing protein</fullName>
    </recommendedName>
</protein>
<dbReference type="GO" id="GO:0005634">
    <property type="term" value="C:nucleus"/>
    <property type="evidence" value="ECO:0007669"/>
    <property type="project" value="UniProtKB-SubCell"/>
</dbReference>
<dbReference type="InterPro" id="IPR015947">
    <property type="entry name" value="PUA-like_sf"/>
</dbReference>
<evidence type="ECO:0000313" key="4">
    <source>
        <dbReference type="EMBL" id="KAJ4980783.1"/>
    </source>
</evidence>
<dbReference type="PROSITE" id="PS51015">
    <property type="entry name" value="YDG"/>
    <property type="match status" value="1"/>
</dbReference>
<gene>
    <name evidence="4" type="ORF">NE237_031620</name>
</gene>
<evidence type="ECO:0000259" key="3">
    <source>
        <dbReference type="PROSITE" id="PS51015"/>
    </source>
</evidence>
<comment type="subcellular location">
    <subcellularLocation>
        <location evidence="2">Nucleus</location>
    </subcellularLocation>
</comment>
<dbReference type="SUPFAM" id="SSF88697">
    <property type="entry name" value="PUA domain-like"/>
    <property type="match status" value="1"/>
</dbReference>
<keyword evidence="5" id="KW-1185">Reference proteome</keyword>
<dbReference type="Gene3D" id="2.30.280.10">
    <property type="entry name" value="SRA-YDG"/>
    <property type="match status" value="1"/>
</dbReference>
<proteinExistence type="predicted"/>
<feature type="domain" description="YDG" evidence="3">
    <location>
        <begin position="1"/>
        <end position="105"/>
    </location>
</feature>
<evidence type="ECO:0000256" key="1">
    <source>
        <dbReference type="ARBA" id="ARBA00023242"/>
    </source>
</evidence>
<dbReference type="EMBL" id="JAMYWD010000001">
    <property type="protein sequence ID" value="KAJ4980783.1"/>
    <property type="molecule type" value="Genomic_DNA"/>
</dbReference>
<dbReference type="InterPro" id="IPR036987">
    <property type="entry name" value="SRA-YDG_sf"/>
</dbReference>
<organism evidence="4 5">
    <name type="scientific">Protea cynaroides</name>
    <dbReference type="NCBI Taxonomy" id="273540"/>
    <lineage>
        <taxon>Eukaryota</taxon>
        <taxon>Viridiplantae</taxon>
        <taxon>Streptophyta</taxon>
        <taxon>Embryophyta</taxon>
        <taxon>Tracheophyta</taxon>
        <taxon>Spermatophyta</taxon>
        <taxon>Magnoliopsida</taxon>
        <taxon>Proteales</taxon>
        <taxon>Proteaceae</taxon>
        <taxon>Protea</taxon>
    </lineage>
</organism>
<sequence>MSIVMYGGYEDDEDGGDVIIYTGQGVTTLEGHRYVDLERFLGLSIMEKQSNVSIYDNGRFGDAVVDGGGGGGTAEHILNGGISFLVCDGVTLTKGKIIISVLTERQSISPMSPPSEGDGNDELQQQPPLVFDAAAVLRHSLYGATKTTWSAQRNSGENSGYASSFTGRFSSKLPWKETFLRLLCQRLNQRTVYRRVLVELLD</sequence>
<dbReference type="AlphaFoldDB" id="A0A9Q0L1I0"/>
<dbReference type="OrthoDB" id="288590at2759"/>